<keyword evidence="3" id="KW-1185">Reference proteome</keyword>
<evidence type="ECO:0000256" key="1">
    <source>
        <dbReference type="SAM" id="Phobius"/>
    </source>
</evidence>
<protein>
    <submittedName>
        <fullName evidence="2">Uncharacterized protein</fullName>
    </submittedName>
</protein>
<sequence>MTVPTRIAAVPELEERFVRRSLWVLGCWVMLLYVLWEAWELYAPWRTQAFLRAAGFRGVSFDAAQESTQRNASSAPLLVAVAVFAVCGAVTVATARNIRVTAARDVRRVTAAMIVVMTLAVAGPAVNQVRTAADMGHRLSTLPHVTQSSVDDVARHAGVSVTVLGNVDYNLAGQRVHLPGPVLVLGRAGSHTTGTVYGVDAVTGKAFTVSPDQKITYSDGPR</sequence>
<dbReference type="InParanoid" id="C7PZI9"/>
<keyword evidence="1" id="KW-0812">Transmembrane</keyword>
<reference evidence="2 3" key="1">
    <citation type="journal article" date="2009" name="Stand. Genomic Sci.">
        <title>Complete genome sequence of Catenulispora acidiphila type strain (ID 139908).</title>
        <authorList>
            <person name="Copeland A."/>
            <person name="Lapidus A."/>
            <person name="Glavina Del Rio T."/>
            <person name="Nolan M."/>
            <person name="Lucas S."/>
            <person name="Chen F."/>
            <person name="Tice H."/>
            <person name="Cheng J.F."/>
            <person name="Bruce D."/>
            <person name="Goodwin L."/>
            <person name="Pitluck S."/>
            <person name="Mikhailova N."/>
            <person name="Pati A."/>
            <person name="Ivanova N."/>
            <person name="Mavromatis K."/>
            <person name="Chen A."/>
            <person name="Palaniappan K."/>
            <person name="Chain P."/>
            <person name="Land M."/>
            <person name="Hauser L."/>
            <person name="Chang Y.J."/>
            <person name="Jeffries C.D."/>
            <person name="Chertkov O."/>
            <person name="Brettin T."/>
            <person name="Detter J.C."/>
            <person name="Han C."/>
            <person name="Ali Z."/>
            <person name="Tindall B.J."/>
            <person name="Goker M."/>
            <person name="Bristow J."/>
            <person name="Eisen J.A."/>
            <person name="Markowitz V."/>
            <person name="Hugenholtz P."/>
            <person name="Kyrpides N.C."/>
            <person name="Klenk H.P."/>
        </authorList>
    </citation>
    <scope>NUCLEOTIDE SEQUENCE [LARGE SCALE GENOMIC DNA]</scope>
    <source>
        <strain evidence="3">DSM 44928 / JCM 14897 / NBRC 102108 / NRRL B-24433 / ID139908</strain>
    </source>
</reference>
<dbReference type="HOGENOM" id="CLU_1243469_0_0_11"/>
<name>C7PZI9_CATAD</name>
<feature type="transmembrane region" description="Helical" evidence="1">
    <location>
        <begin position="75"/>
        <end position="94"/>
    </location>
</feature>
<proteinExistence type="predicted"/>
<dbReference type="AlphaFoldDB" id="C7PZI9"/>
<keyword evidence="1" id="KW-1133">Transmembrane helix</keyword>
<organism evidence="2 3">
    <name type="scientific">Catenulispora acidiphila (strain DSM 44928 / JCM 14897 / NBRC 102108 / NRRL B-24433 / ID139908)</name>
    <dbReference type="NCBI Taxonomy" id="479433"/>
    <lineage>
        <taxon>Bacteria</taxon>
        <taxon>Bacillati</taxon>
        <taxon>Actinomycetota</taxon>
        <taxon>Actinomycetes</taxon>
        <taxon>Catenulisporales</taxon>
        <taxon>Catenulisporaceae</taxon>
        <taxon>Catenulispora</taxon>
    </lineage>
</organism>
<gene>
    <name evidence="2" type="ordered locus">Caci_2732</name>
</gene>
<dbReference type="EMBL" id="CP001700">
    <property type="protein sequence ID" value="ACU71646.1"/>
    <property type="molecule type" value="Genomic_DNA"/>
</dbReference>
<evidence type="ECO:0000313" key="2">
    <source>
        <dbReference type="EMBL" id="ACU71646.1"/>
    </source>
</evidence>
<dbReference type="Proteomes" id="UP000000851">
    <property type="component" value="Chromosome"/>
</dbReference>
<feature type="transmembrane region" description="Helical" evidence="1">
    <location>
        <begin position="106"/>
        <end position="126"/>
    </location>
</feature>
<accession>C7PZI9</accession>
<dbReference type="RefSeq" id="WP_012786939.1">
    <property type="nucleotide sequence ID" value="NC_013131.1"/>
</dbReference>
<feature type="transmembrane region" description="Helical" evidence="1">
    <location>
        <begin position="21"/>
        <end position="39"/>
    </location>
</feature>
<keyword evidence="1" id="KW-0472">Membrane</keyword>
<dbReference type="KEGG" id="cai:Caci_2732"/>
<evidence type="ECO:0000313" key="3">
    <source>
        <dbReference type="Proteomes" id="UP000000851"/>
    </source>
</evidence>